<reference evidence="1 2" key="1">
    <citation type="submission" date="2019-07" db="EMBL/GenBank/DDBJ databases">
        <title>Draft genome assembly of a fouling barnacle, Amphibalanus amphitrite (Darwin, 1854): The first reference genome for Thecostraca.</title>
        <authorList>
            <person name="Kim W."/>
        </authorList>
    </citation>
    <scope>NUCLEOTIDE SEQUENCE [LARGE SCALE GENOMIC DNA]</scope>
    <source>
        <strain evidence="1">SNU_AA5</strain>
        <tissue evidence="1">Soma without cirri and trophi</tissue>
    </source>
</reference>
<organism evidence="1 2">
    <name type="scientific">Amphibalanus amphitrite</name>
    <name type="common">Striped barnacle</name>
    <name type="synonym">Balanus amphitrite</name>
    <dbReference type="NCBI Taxonomy" id="1232801"/>
    <lineage>
        <taxon>Eukaryota</taxon>
        <taxon>Metazoa</taxon>
        <taxon>Ecdysozoa</taxon>
        <taxon>Arthropoda</taxon>
        <taxon>Crustacea</taxon>
        <taxon>Multicrustacea</taxon>
        <taxon>Cirripedia</taxon>
        <taxon>Thoracica</taxon>
        <taxon>Thoracicalcarea</taxon>
        <taxon>Balanomorpha</taxon>
        <taxon>Balanoidea</taxon>
        <taxon>Balanidae</taxon>
        <taxon>Amphibalaninae</taxon>
        <taxon>Amphibalanus</taxon>
    </lineage>
</organism>
<protein>
    <submittedName>
        <fullName evidence="1">Uncharacterized protein</fullName>
    </submittedName>
</protein>
<gene>
    <name evidence="1" type="ORF">FJT64_017040</name>
</gene>
<accession>A0A6A4X1T2</accession>
<evidence type="ECO:0000313" key="1">
    <source>
        <dbReference type="EMBL" id="KAF0312193.1"/>
    </source>
</evidence>
<name>A0A6A4X1T2_AMPAM</name>
<evidence type="ECO:0000313" key="2">
    <source>
        <dbReference type="Proteomes" id="UP000440578"/>
    </source>
</evidence>
<comment type="caution">
    <text evidence="1">The sequence shown here is derived from an EMBL/GenBank/DDBJ whole genome shotgun (WGS) entry which is preliminary data.</text>
</comment>
<dbReference type="Proteomes" id="UP000440578">
    <property type="component" value="Unassembled WGS sequence"/>
</dbReference>
<sequence length="202" mass="20526">MDAVAAAIALVPPNAANLVMTLIGAGQLISMWNNVATRLQTSPTAPSGLGGYNAGGQYDFGGYGGYDTGASGPIGYDTGLYNPTGYDTGFSGYGTASSGYGTGSSGPGGYWALVRTRAAQLQAAARSTVGKTFRRWLRRGSREVARTPVGAAVGRRFGRGVQTVESGNTPGPAPSVQYDQGKWLPIAEQPSAAAAGGRLGKA</sequence>
<dbReference type="EMBL" id="VIIS01000188">
    <property type="protein sequence ID" value="KAF0312193.1"/>
    <property type="molecule type" value="Genomic_DNA"/>
</dbReference>
<proteinExistence type="predicted"/>
<dbReference type="AlphaFoldDB" id="A0A6A4X1T2"/>
<keyword evidence="2" id="KW-1185">Reference proteome</keyword>